<dbReference type="OMA" id="LFITWNK"/>
<dbReference type="KEGG" id="kng:KNAG_0G03000"/>
<dbReference type="AlphaFoldDB" id="J7S195"/>
<dbReference type="Proteomes" id="UP000006310">
    <property type="component" value="Chromosome 7"/>
</dbReference>
<dbReference type="InterPro" id="IPR036071">
    <property type="entry name" value="AMMECR1_dom_sf"/>
</dbReference>
<proteinExistence type="predicted"/>
<protein>
    <recommendedName>
        <fullName evidence="1">AMMECR1 domain-containing protein</fullName>
    </recommendedName>
</protein>
<evidence type="ECO:0000313" key="3">
    <source>
        <dbReference type="Proteomes" id="UP000006310"/>
    </source>
</evidence>
<dbReference type="Gene3D" id="3.30.1490.150">
    <property type="entry name" value="Hypothetical protein ph0010, domain 2"/>
    <property type="match status" value="1"/>
</dbReference>
<dbReference type="Gene3D" id="3.30.700.20">
    <property type="entry name" value="Hypothetical protein ph0010, domain 1"/>
    <property type="match status" value="1"/>
</dbReference>
<dbReference type="PROSITE" id="PS51112">
    <property type="entry name" value="AMMECR1"/>
    <property type="match status" value="1"/>
</dbReference>
<dbReference type="Pfam" id="PF01871">
    <property type="entry name" value="AMMECR1"/>
    <property type="match status" value="1"/>
</dbReference>
<name>J7S195_HUIN7</name>
<sequence length="229" mass="26129">MAAVQAFYAFYTLYESLNGGVGDLGPFSGLEDVARRVYLEEGALAVSDTQRVSLFITWKKRERLRGCIGTFGRLPAARAVQRYALVSALEDSRFPPIQLRELPELHCTCNILDNFTIIYSKQQDSTGGPQDIFDWDVGTHGVELKFRDPWSHTLRSATFLPEVMLEQHWDKRATFENLVQKAGCSDGAAQHIVDHYEKYFVEVIRYEGYATEIAYPEFMRKWSNALPTD</sequence>
<dbReference type="STRING" id="1071383.J7S195"/>
<dbReference type="InterPro" id="IPR002733">
    <property type="entry name" value="AMMECR1_domain"/>
</dbReference>
<dbReference type="EMBL" id="HE978320">
    <property type="protein sequence ID" value="CCK71357.1"/>
    <property type="molecule type" value="Genomic_DNA"/>
</dbReference>
<dbReference type="HOGENOM" id="CLU_052828_3_0_1"/>
<dbReference type="eggNOG" id="KOG3274">
    <property type="taxonomic scope" value="Eukaryota"/>
</dbReference>
<dbReference type="InterPro" id="IPR027485">
    <property type="entry name" value="AMMECR1_N"/>
</dbReference>
<feature type="domain" description="AMMECR1" evidence="1">
    <location>
        <begin position="1"/>
        <end position="222"/>
    </location>
</feature>
<dbReference type="RefSeq" id="XP_022465603.1">
    <property type="nucleotide sequence ID" value="XM_022609181.1"/>
</dbReference>
<dbReference type="SUPFAM" id="SSF143447">
    <property type="entry name" value="AMMECR1-like"/>
    <property type="match status" value="1"/>
</dbReference>
<gene>
    <name evidence="2" type="primary">KNAG0G03000</name>
    <name evidence="2" type="ordered locus">KNAG_0G03000</name>
</gene>
<dbReference type="PANTHER" id="PTHR13016:SF0">
    <property type="entry name" value="AMME SYNDROME CANDIDATE GENE 1 PROTEIN"/>
    <property type="match status" value="1"/>
</dbReference>
<dbReference type="GeneID" id="34527081"/>
<dbReference type="PANTHER" id="PTHR13016">
    <property type="entry name" value="AMMECR1 HOMOLOG"/>
    <property type="match status" value="1"/>
</dbReference>
<evidence type="ECO:0000259" key="1">
    <source>
        <dbReference type="PROSITE" id="PS51112"/>
    </source>
</evidence>
<dbReference type="InterPro" id="IPR023473">
    <property type="entry name" value="AMMECR1"/>
</dbReference>
<organism evidence="2 3">
    <name type="scientific">Huiozyma naganishii (strain ATCC MYA-139 / BCRC 22969 / CBS 8797 / KCTC 17520 / NBRC 10181 / NCYC 3082 / Yp74L-3)</name>
    <name type="common">Yeast</name>
    <name type="synonym">Kazachstania naganishii</name>
    <dbReference type="NCBI Taxonomy" id="1071383"/>
    <lineage>
        <taxon>Eukaryota</taxon>
        <taxon>Fungi</taxon>
        <taxon>Dikarya</taxon>
        <taxon>Ascomycota</taxon>
        <taxon>Saccharomycotina</taxon>
        <taxon>Saccharomycetes</taxon>
        <taxon>Saccharomycetales</taxon>
        <taxon>Saccharomycetaceae</taxon>
        <taxon>Huiozyma</taxon>
    </lineage>
</organism>
<evidence type="ECO:0000313" key="2">
    <source>
        <dbReference type="EMBL" id="CCK71357.1"/>
    </source>
</evidence>
<keyword evidence="3" id="KW-1185">Reference proteome</keyword>
<dbReference type="NCBIfam" id="TIGR00296">
    <property type="entry name" value="TIGR00296 family protein"/>
    <property type="match status" value="1"/>
</dbReference>
<accession>J7S195</accession>
<reference evidence="2 3" key="1">
    <citation type="journal article" date="2011" name="Proc. Natl. Acad. Sci. U.S.A.">
        <title>Evolutionary erosion of yeast sex chromosomes by mating-type switching accidents.</title>
        <authorList>
            <person name="Gordon J.L."/>
            <person name="Armisen D."/>
            <person name="Proux-Wera E."/>
            <person name="Oheigeartaigh S.S."/>
            <person name="Byrne K.P."/>
            <person name="Wolfe K.H."/>
        </authorList>
    </citation>
    <scope>NUCLEOTIDE SEQUENCE [LARGE SCALE GENOMIC DNA]</scope>
    <source>
        <strain evidence="3">ATCC MYA-139 / BCRC 22969 / CBS 8797 / CCRC 22969 / KCTC 17520 / NBRC 10181 / NCYC 3082</strain>
    </source>
</reference>
<dbReference type="OrthoDB" id="24630at2759"/>
<reference evidence="3" key="2">
    <citation type="submission" date="2012-08" db="EMBL/GenBank/DDBJ databases">
        <title>Genome sequence of Kazachstania naganishii.</title>
        <authorList>
            <person name="Gordon J.L."/>
            <person name="Armisen D."/>
            <person name="Proux-Wera E."/>
            <person name="OhEigeartaigh S.S."/>
            <person name="Byrne K.P."/>
            <person name="Wolfe K.H."/>
        </authorList>
    </citation>
    <scope>NUCLEOTIDE SEQUENCE [LARGE SCALE GENOMIC DNA]</scope>
    <source>
        <strain evidence="3">ATCC MYA-139 / BCRC 22969 / CBS 8797 / CCRC 22969 / KCTC 17520 / NBRC 10181 / NCYC 3082</strain>
    </source>
</reference>